<sequence length="92" mass="10824">MKQVKAFILSGCPYCKKARLAYNELCENNASYREVPVDWILEDQQPDIADQYDYYYTPTMYVDEQKVYESHPGQTYEEIRDEVEKVLKAALA</sequence>
<reference evidence="2 3" key="1">
    <citation type="submission" date="2019-08" db="EMBL/GenBank/DDBJ databases">
        <title>In-depth cultivation of the pig gut microbiome towards novel bacterial diversity and tailored functional studies.</title>
        <authorList>
            <person name="Wylensek D."/>
            <person name="Hitch T.C.A."/>
            <person name="Clavel T."/>
        </authorList>
    </citation>
    <scope>NUCLEOTIDE SEQUENCE [LARGE SCALE GENOMIC DNA]</scope>
    <source>
        <strain evidence="2 3">Oil+RF-744-WCA-WT-11</strain>
    </source>
</reference>
<accession>A0A6L5X6H9</accession>
<name>A0A6L5X6H9_9FIRM</name>
<dbReference type="AlphaFoldDB" id="A0A6L5X6H9"/>
<organism evidence="2 3">
    <name type="scientific">Porcincola intestinalis</name>
    <dbReference type="NCBI Taxonomy" id="2606632"/>
    <lineage>
        <taxon>Bacteria</taxon>
        <taxon>Bacillati</taxon>
        <taxon>Bacillota</taxon>
        <taxon>Clostridia</taxon>
        <taxon>Lachnospirales</taxon>
        <taxon>Lachnospiraceae</taxon>
        <taxon>Porcincola</taxon>
    </lineage>
</organism>
<dbReference type="InterPro" id="IPR036249">
    <property type="entry name" value="Thioredoxin-like_sf"/>
</dbReference>
<dbReference type="RefSeq" id="WP_154525552.1">
    <property type="nucleotide sequence ID" value="NZ_JAXFIP010000049.1"/>
</dbReference>
<dbReference type="EMBL" id="VULZ01000008">
    <property type="protein sequence ID" value="MSS15075.1"/>
    <property type="molecule type" value="Genomic_DNA"/>
</dbReference>
<dbReference type="Gene3D" id="3.40.30.10">
    <property type="entry name" value="Glutaredoxin"/>
    <property type="match status" value="1"/>
</dbReference>
<gene>
    <name evidence="2" type="ORF">FYJ35_08500</name>
</gene>
<evidence type="ECO:0000313" key="2">
    <source>
        <dbReference type="EMBL" id="MSS15075.1"/>
    </source>
</evidence>
<dbReference type="Proteomes" id="UP000481852">
    <property type="component" value="Unassembled WGS sequence"/>
</dbReference>
<keyword evidence="3" id="KW-1185">Reference proteome</keyword>
<protein>
    <submittedName>
        <fullName evidence="2">Glutaredoxin</fullName>
    </submittedName>
</protein>
<evidence type="ECO:0000259" key="1">
    <source>
        <dbReference type="Pfam" id="PF13417"/>
    </source>
</evidence>
<dbReference type="SUPFAM" id="SSF52833">
    <property type="entry name" value="Thioredoxin-like"/>
    <property type="match status" value="1"/>
</dbReference>
<dbReference type="InterPro" id="IPR004045">
    <property type="entry name" value="Glutathione_S-Trfase_N"/>
</dbReference>
<comment type="caution">
    <text evidence="2">The sequence shown here is derived from an EMBL/GenBank/DDBJ whole genome shotgun (WGS) entry which is preliminary data.</text>
</comment>
<dbReference type="Pfam" id="PF13417">
    <property type="entry name" value="GST_N_3"/>
    <property type="match status" value="1"/>
</dbReference>
<evidence type="ECO:0000313" key="3">
    <source>
        <dbReference type="Proteomes" id="UP000481852"/>
    </source>
</evidence>
<dbReference type="PROSITE" id="PS51354">
    <property type="entry name" value="GLUTAREDOXIN_2"/>
    <property type="match status" value="1"/>
</dbReference>
<feature type="domain" description="GST N-terminal" evidence="1">
    <location>
        <begin position="10"/>
        <end position="70"/>
    </location>
</feature>
<proteinExistence type="predicted"/>